<reference evidence="1" key="1">
    <citation type="submission" date="2021-03" db="EMBL/GenBank/DDBJ databases">
        <title>Molecular epidemiology and mechanisms of colistin and carbapenem resistance in Enterobacteriaceae from clinical isolates, the environment and porcine samples in Pretoria, South Africa.</title>
        <authorList>
            <person name="Bogoshi D."/>
            <person name="Mbelle N.M."/>
            <person name="Naidoo V."/>
            <person name="Osei Sekyere J."/>
        </authorList>
    </citation>
    <scope>NUCLEOTIDE SEQUENCE</scope>
    <source>
        <strain evidence="1">C027</strain>
    </source>
</reference>
<evidence type="ECO:0000313" key="1">
    <source>
        <dbReference type="EMBL" id="MBO1997286.1"/>
    </source>
</evidence>
<sequence length="77" mass="8539">MMHRAAVPVLQHGKHWEAGGEILMNLRGAPDLMWAAFRRLSNPVVWSIWLSVRIMPPICVPRSTPALFNSGYGQSAG</sequence>
<comment type="caution">
    <text evidence="1">The sequence shown here is derived from an EMBL/GenBank/DDBJ whole genome shotgun (WGS) entry which is preliminary data.</text>
</comment>
<gene>
    <name evidence="1" type="ORF">J4730_07910</name>
</gene>
<dbReference type="AlphaFoldDB" id="A0A939NK41"/>
<proteinExistence type="predicted"/>
<name>A0A939NK41_KLEPN</name>
<dbReference type="Proteomes" id="UP000664002">
    <property type="component" value="Unassembled WGS sequence"/>
</dbReference>
<organism evidence="1 2">
    <name type="scientific">Klebsiella pneumoniae</name>
    <dbReference type="NCBI Taxonomy" id="573"/>
    <lineage>
        <taxon>Bacteria</taxon>
        <taxon>Pseudomonadati</taxon>
        <taxon>Pseudomonadota</taxon>
        <taxon>Gammaproteobacteria</taxon>
        <taxon>Enterobacterales</taxon>
        <taxon>Enterobacteriaceae</taxon>
        <taxon>Klebsiella/Raoultella group</taxon>
        <taxon>Klebsiella</taxon>
        <taxon>Klebsiella pneumoniae complex</taxon>
    </lineage>
</organism>
<protein>
    <submittedName>
        <fullName evidence="1">Uncharacterized protein</fullName>
    </submittedName>
</protein>
<accession>A0A939NK41</accession>
<evidence type="ECO:0000313" key="2">
    <source>
        <dbReference type="Proteomes" id="UP000664002"/>
    </source>
</evidence>
<dbReference type="EMBL" id="JAGETM010000003">
    <property type="protein sequence ID" value="MBO1997286.1"/>
    <property type="molecule type" value="Genomic_DNA"/>
</dbReference>